<keyword evidence="8" id="KW-0472">Membrane</keyword>
<evidence type="ECO:0000256" key="7">
    <source>
        <dbReference type="ARBA" id="ARBA00022989"/>
    </source>
</evidence>
<comment type="subcellular location">
    <subcellularLocation>
        <location evidence="1">Endomembrane system</location>
        <topology evidence="1">Multi-pass membrane protein</topology>
    </subcellularLocation>
    <subcellularLocation>
        <location evidence="3">Endoplasmic reticulum membrane</location>
    </subcellularLocation>
    <subcellularLocation>
        <location evidence="2">Nucleus envelope</location>
    </subcellularLocation>
</comment>
<evidence type="ECO:0000256" key="6">
    <source>
        <dbReference type="ARBA" id="ARBA00022824"/>
    </source>
</evidence>
<evidence type="ECO:0000256" key="9">
    <source>
        <dbReference type="ARBA" id="ARBA00023242"/>
    </source>
</evidence>
<dbReference type="GO" id="GO:0071763">
    <property type="term" value="P:nuclear membrane organization"/>
    <property type="evidence" value="ECO:0007669"/>
    <property type="project" value="TreeGrafter"/>
</dbReference>
<dbReference type="Proteomes" id="UP000785099">
    <property type="component" value="Unassembled WGS sequence"/>
</dbReference>
<dbReference type="AlphaFoldDB" id="A0A8J4IN68"/>
<evidence type="ECO:0000256" key="2">
    <source>
        <dbReference type="ARBA" id="ARBA00004259"/>
    </source>
</evidence>
<evidence type="ECO:0000256" key="4">
    <source>
        <dbReference type="ARBA" id="ARBA00006627"/>
    </source>
</evidence>
<accession>A0A8J4IN68</accession>
<keyword evidence="6" id="KW-0256">Endoplasmic reticulum</keyword>
<comment type="caution">
    <text evidence="10">The sequence shown here is derived from an EMBL/GenBank/DDBJ whole genome shotgun (WGS) entry which is preliminary data.</text>
</comment>
<evidence type="ECO:0000313" key="10">
    <source>
        <dbReference type="EMBL" id="KAF1450535.1"/>
    </source>
</evidence>
<dbReference type="EMBL" id="VUKU01005671">
    <property type="protein sequence ID" value="KAF1450535.1"/>
    <property type="molecule type" value="Genomic_DNA"/>
</dbReference>
<keyword evidence="5 10" id="KW-0812">Transmembrane</keyword>
<keyword evidence="7" id="KW-1133">Transmembrane helix</keyword>
<dbReference type="GO" id="GO:0005789">
    <property type="term" value="C:endoplasmic reticulum membrane"/>
    <property type="evidence" value="ECO:0007669"/>
    <property type="project" value="UniProtKB-SubCell"/>
</dbReference>
<dbReference type="GO" id="GO:0006629">
    <property type="term" value="P:lipid metabolic process"/>
    <property type="evidence" value="ECO:0007669"/>
    <property type="project" value="TreeGrafter"/>
</dbReference>
<feature type="non-terminal residue" evidence="10">
    <location>
        <position position="221"/>
    </location>
</feature>
<evidence type="ECO:0000256" key="1">
    <source>
        <dbReference type="ARBA" id="ARBA00004127"/>
    </source>
</evidence>
<evidence type="ECO:0000256" key="3">
    <source>
        <dbReference type="ARBA" id="ARBA00004586"/>
    </source>
</evidence>
<evidence type="ECO:0000256" key="8">
    <source>
        <dbReference type="ARBA" id="ARBA00023136"/>
    </source>
</evidence>
<reference evidence="10 11" key="1">
    <citation type="journal article" date="2019" name="Gigascience">
        <title>High-coverage genomes to elucidate the evolution of penguins.</title>
        <authorList>
            <person name="Pan H."/>
            <person name="Cole T.L."/>
            <person name="Bi X."/>
            <person name="Fang M."/>
            <person name="Zhou C."/>
            <person name="Yang Z."/>
            <person name="Ksepka D.T."/>
            <person name="Hart T."/>
            <person name="Bouzat J.L."/>
            <person name="Argilla L.S."/>
            <person name="Bertelsen M.F."/>
            <person name="Boersma P.D."/>
            <person name="Bost C.A."/>
            <person name="Cherel Y."/>
            <person name="Dann P."/>
            <person name="Fiddaman S.R."/>
            <person name="Howard P."/>
            <person name="Labuschagne K."/>
            <person name="Mattern T."/>
            <person name="Miller G."/>
            <person name="Parker P."/>
            <person name="Phillips R.A."/>
            <person name="Quillfeldt P."/>
            <person name="Ryan P.G."/>
            <person name="Taylor H."/>
            <person name="Thompson D.R."/>
            <person name="Young M.J."/>
            <person name="Ellegaard M.R."/>
            <person name="Gilbert M.T.P."/>
            <person name="Sinding M.S."/>
            <person name="Pacheco G."/>
            <person name="Shepherd L.D."/>
            <person name="Tennyson A.J.D."/>
            <person name="Grosser S."/>
            <person name="Kay E."/>
            <person name="Nupen L.J."/>
            <person name="Ellenberg U."/>
            <person name="Houston D.M."/>
            <person name="Reeve A.H."/>
            <person name="Johnson K."/>
            <person name="Masello J.F."/>
            <person name="Stracke T."/>
            <person name="McKinlay B."/>
            <person name="Borboroglu P.G."/>
            <person name="Zhang D.X."/>
            <person name="Zhang G."/>
        </authorList>
    </citation>
    <scope>NUCLEOTIDE SEQUENCE [LARGE SCALE GENOMIC DNA]</scope>
    <source>
        <strain evidence="10">GAPE 212</strain>
    </source>
</reference>
<proteinExistence type="inferred from homology"/>
<dbReference type="Pfam" id="PF07787">
    <property type="entry name" value="TMEM43"/>
    <property type="match status" value="1"/>
</dbReference>
<dbReference type="PANTHER" id="PTHR13416">
    <property type="match status" value="1"/>
</dbReference>
<keyword evidence="11" id="KW-1185">Reference proteome</keyword>
<name>A0A8J4IN68_SPHME</name>
<evidence type="ECO:0000313" key="11">
    <source>
        <dbReference type="Proteomes" id="UP000785099"/>
    </source>
</evidence>
<keyword evidence="9" id="KW-0539">Nucleus</keyword>
<dbReference type="GO" id="GO:0005637">
    <property type="term" value="C:nuclear inner membrane"/>
    <property type="evidence" value="ECO:0007669"/>
    <property type="project" value="TreeGrafter"/>
</dbReference>
<feature type="non-terminal residue" evidence="10">
    <location>
        <position position="1"/>
    </location>
</feature>
<organism evidence="10 11">
    <name type="scientific">Spheniscus mendiculus</name>
    <name type="common">Galapagos penguin</name>
    <dbReference type="NCBI Taxonomy" id="156760"/>
    <lineage>
        <taxon>Eukaryota</taxon>
        <taxon>Metazoa</taxon>
        <taxon>Chordata</taxon>
        <taxon>Craniata</taxon>
        <taxon>Vertebrata</taxon>
        <taxon>Euteleostomi</taxon>
        <taxon>Archelosauria</taxon>
        <taxon>Archosauria</taxon>
        <taxon>Dinosauria</taxon>
        <taxon>Saurischia</taxon>
        <taxon>Theropoda</taxon>
        <taxon>Coelurosauria</taxon>
        <taxon>Aves</taxon>
        <taxon>Neognathae</taxon>
        <taxon>Neoaves</taxon>
        <taxon>Aequornithes</taxon>
        <taxon>Sphenisciformes</taxon>
        <taxon>Spheniscidae</taxon>
        <taxon>Spheniscus</taxon>
    </lineage>
</organism>
<dbReference type="PANTHER" id="PTHR13416:SF2">
    <property type="entry name" value="TRANSMEMBRANE PROTEIN 43"/>
    <property type="match status" value="1"/>
</dbReference>
<sequence>QGRALRTAKSLDEGLSLVIPLDSIHSVSQQNEGRLVHLAGSLSTSKPLFDPSYGLSIQAVKLKRNVEMYQWVEYEDSTEYEENGEIKKETKYSYKFDHNSETNQGLSLFLSAMAVESFTAVSPNVQVGSFVLSKGLVDKIDDFKQLSLSNLEDPHADVTRGGDYFYHSENPRRPEVGDLRVSFFYAGLSGDDPHLGSADKVTVIARQRGDQLVPYHTKSGD</sequence>
<gene>
    <name evidence="10" type="primary">TMEM43</name>
    <name evidence="10" type="ORF">FQV24_0002617</name>
</gene>
<dbReference type="InterPro" id="IPR012430">
    <property type="entry name" value="TMEM43_fam"/>
</dbReference>
<comment type="similarity">
    <text evidence="4">Belongs to the TMEM43 family.</text>
</comment>
<protein>
    <submittedName>
        <fullName evidence="10">Transmembrane protein 43</fullName>
    </submittedName>
</protein>
<evidence type="ECO:0000256" key="5">
    <source>
        <dbReference type="ARBA" id="ARBA00022692"/>
    </source>
</evidence>